<dbReference type="Proteomes" id="UP000009192">
    <property type="component" value="Unassembled WGS sequence"/>
</dbReference>
<evidence type="ECO:0000313" key="2">
    <source>
        <dbReference type="Proteomes" id="UP000009192"/>
    </source>
</evidence>
<name>A0A0Q9X6C2_DROMO</name>
<sequence length="95" mass="10710">MKLFFKIKSDPIFDIVAAQRQFNNVYAHMNMNTCQIVLLTLFMNPTNTIEQTPREPLPSPVEPKKIVKIDTLGIQEAHLYGPACCMDGSGIDLEN</sequence>
<dbReference type="InParanoid" id="A0A0Q9X6C2"/>
<dbReference type="AlphaFoldDB" id="A0A0Q9X6C2"/>
<accession>A0A0Q9X6C2</accession>
<gene>
    <name evidence="1" type="primary">Dmoj\GI25954</name>
    <name evidence="1" type="ORF">Dmoj_GI25954</name>
</gene>
<evidence type="ECO:0000313" key="1">
    <source>
        <dbReference type="EMBL" id="KRG00546.1"/>
    </source>
</evidence>
<protein>
    <submittedName>
        <fullName evidence="1">Uncharacterized protein, isoform A</fullName>
    </submittedName>
</protein>
<organism evidence="1 2">
    <name type="scientific">Drosophila mojavensis</name>
    <name type="common">Fruit fly</name>
    <dbReference type="NCBI Taxonomy" id="7230"/>
    <lineage>
        <taxon>Eukaryota</taxon>
        <taxon>Metazoa</taxon>
        <taxon>Ecdysozoa</taxon>
        <taxon>Arthropoda</taxon>
        <taxon>Hexapoda</taxon>
        <taxon>Insecta</taxon>
        <taxon>Pterygota</taxon>
        <taxon>Neoptera</taxon>
        <taxon>Endopterygota</taxon>
        <taxon>Diptera</taxon>
        <taxon>Brachycera</taxon>
        <taxon>Muscomorpha</taxon>
        <taxon>Ephydroidea</taxon>
        <taxon>Drosophilidae</taxon>
        <taxon>Drosophila</taxon>
    </lineage>
</organism>
<keyword evidence="2" id="KW-1185">Reference proteome</keyword>
<reference evidence="1 2" key="1">
    <citation type="journal article" date="2007" name="Nature">
        <title>Evolution of genes and genomes on the Drosophila phylogeny.</title>
        <authorList>
            <consortium name="Drosophila 12 Genomes Consortium"/>
            <person name="Clark A.G."/>
            <person name="Eisen M.B."/>
            <person name="Smith D.R."/>
            <person name="Bergman C.M."/>
            <person name="Oliver B."/>
            <person name="Markow T.A."/>
            <person name="Kaufman T.C."/>
            <person name="Kellis M."/>
            <person name="Gelbart W."/>
            <person name="Iyer V.N."/>
            <person name="Pollard D.A."/>
            <person name="Sackton T.B."/>
            <person name="Larracuente A.M."/>
            <person name="Singh N.D."/>
            <person name="Abad J.P."/>
            <person name="Abt D.N."/>
            <person name="Adryan B."/>
            <person name="Aguade M."/>
            <person name="Akashi H."/>
            <person name="Anderson W.W."/>
            <person name="Aquadro C.F."/>
            <person name="Ardell D.H."/>
            <person name="Arguello R."/>
            <person name="Artieri C.G."/>
            <person name="Barbash D.A."/>
            <person name="Barker D."/>
            <person name="Barsanti P."/>
            <person name="Batterham P."/>
            <person name="Batzoglou S."/>
            <person name="Begun D."/>
            <person name="Bhutkar A."/>
            <person name="Blanco E."/>
            <person name="Bosak S.A."/>
            <person name="Bradley R.K."/>
            <person name="Brand A.D."/>
            <person name="Brent M.R."/>
            <person name="Brooks A.N."/>
            <person name="Brown R.H."/>
            <person name="Butlin R.K."/>
            <person name="Caggese C."/>
            <person name="Calvi B.R."/>
            <person name="Bernardo de Carvalho A."/>
            <person name="Caspi A."/>
            <person name="Castrezana S."/>
            <person name="Celniker S.E."/>
            <person name="Chang J.L."/>
            <person name="Chapple C."/>
            <person name="Chatterji S."/>
            <person name="Chinwalla A."/>
            <person name="Civetta A."/>
            <person name="Clifton S.W."/>
            <person name="Comeron J.M."/>
            <person name="Costello J.C."/>
            <person name="Coyne J.A."/>
            <person name="Daub J."/>
            <person name="David R.G."/>
            <person name="Delcher A.L."/>
            <person name="Delehaunty K."/>
            <person name="Do C.B."/>
            <person name="Ebling H."/>
            <person name="Edwards K."/>
            <person name="Eickbush T."/>
            <person name="Evans J.D."/>
            <person name="Filipski A."/>
            <person name="Findeiss S."/>
            <person name="Freyhult E."/>
            <person name="Fulton L."/>
            <person name="Fulton R."/>
            <person name="Garcia A.C."/>
            <person name="Gardiner A."/>
            <person name="Garfield D.A."/>
            <person name="Garvin B.E."/>
            <person name="Gibson G."/>
            <person name="Gilbert D."/>
            <person name="Gnerre S."/>
            <person name="Godfrey J."/>
            <person name="Good R."/>
            <person name="Gotea V."/>
            <person name="Gravely B."/>
            <person name="Greenberg A.J."/>
            <person name="Griffiths-Jones S."/>
            <person name="Gross S."/>
            <person name="Guigo R."/>
            <person name="Gustafson E.A."/>
            <person name="Haerty W."/>
            <person name="Hahn M.W."/>
            <person name="Halligan D.L."/>
            <person name="Halpern A.L."/>
            <person name="Halter G.M."/>
            <person name="Han M.V."/>
            <person name="Heger A."/>
            <person name="Hillier L."/>
            <person name="Hinrichs A.S."/>
            <person name="Holmes I."/>
            <person name="Hoskins R.A."/>
            <person name="Hubisz M.J."/>
            <person name="Hultmark D."/>
            <person name="Huntley M.A."/>
            <person name="Jaffe D.B."/>
            <person name="Jagadeeshan S."/>
            <person name="Jeck W.R."/>
            <person name="Johnson J."/>
            <person name="Jones C.D."/>
            <person name="Jordan W.C."/>
            <person name="Karpen G.H."/>
            <person name="Kataoka E."/>
            <person name="Keightley P.D."/>
            <person name="Kheradpour P."/>
            <person name="Kirkness E.F."/>
            <person name="Koerich L.B."/>
            <person name="Kristiansen K."/>
            <person name="Kudrna D."/>
            <person name="Kulathinal R.J."/>
            <person name="Kumar S."/>
            <person name="Kwok R."/>
            <person name="Lander E."/>
            <person name="Langley C.H."/>
            <person name="Lapoint R."/>
            <person name="Lazzaro B.P."/>
            <person name="Lee S.J."/>
            <person name="Levesque L."/>
            <person name="Li R."/>
            <person name="Lin C.F."/>
            <person name="Lin M.F."/>
            <person name="Lindblad-Toh K."/>
            <person name="Llopart A."/>
            <person name="Long M."/>
            <person name="Low L."/>
            <person name="Lozovsky E."/>
            <person name="Lu J."/>
            <person name="Luo M."/>
            <person name="Machado C.A."/>
            <person name="Makalowski W."/>
            <person name="Marzo M."/>
            <person name="Matsuda M."/>
            <person name="Matzkin L."/>
            <person name="McAllister B."/>
            <person name="McBride C.S."/>
            <person name="McKernan B."/>
            <person name="McKernan K."/>
            <person name="Mendez-Lago M."/>
            <person name="Minx P."/>
            <person name="Mollenhauer M.U."/>
            <person name="Montooth K."/>
            <person name="Mount S.M."/>
            <person name="Mu X."/>
            <person name="Myers E."/>
            <person name="Negre B."/>
            <person name="Newfeld S."/>
            <person name="Nielsen R."/>
            <person name="Noor M.A."/>
            <person name="O'Grady P."/>
            <person name="Pachter L."/>
            <person name="Papaceit M."/>
            <person name="Parisi M.J."/>
            <person name="Parisi M."/>
            <person name="Parts L."/>
            <person name="Pedersen J.S."/>
            <person name="Pesole G."/>
            <person name="Phillippy A.M."/>
            <person name="Ponting C.P."/>
            <person name="Pop M."/>
            <person name="Porcelli D."/>
            <person name="Powell J.R."/>
            <person name="Prohaska S."/>
            <person name="Pruitt K."/>
            <person name="Puig M."/>
            <person name="Quesneville H."/>
            <person name="Ram K.R."/>
            <person name="Rand D."/>
            <person name="Rasmussen M.D."/>
            <person name="Reed L.K."/>
            <person name="Reenan R."/>
            <person name="Reily A."/>
            <person name="Remington K.A."/>
            <person name="Rieger T.T."/>
            <person name="Ritchie M.G."/>
            <person name="Robin C."/>
            <person name="Rogers Y.H."/>
            <person name="Rohde C."/>
            <person name="Rozas J."/>
            <person name="Rubenfield M.J."/>
            <person name="Ruiz A."/>
            <person name="Russo S."/>
            <person name="Salzberg S.L."/>
            <person name="Sanchez-Gracia A."/>
            <person name="Saranga D.J."/>
            <person name="Sato H."/>
            <person name="Schaeffer S.W."/>
            <person name="Schatz M.C."/>
            <person name="Schlenke T."/>
            <person name="Schwartz R."/>
            <person name="Segarra C."/>
            <person name="Singh R.S."/>
            <person name="Sirot L."/>
            <person name="Sirota M."/>
            <person name="Sisneros N.B."/>
            <person name="Smith C.D."/>
            <person name="Smith T.F."/>
            <person name="Spieth J."/>
            <person name="Stage D.E."/>
            <person name="Stark A."/>
            <person name="Stephan W."/>
            <person name="Strausberg R.L."/>
            <person name="Strempel S."/>
            <person name="Sturgill D."/>
            <person name="Sutton G."/>
            <person name="Sutton G.G."/>
            <person name="Tao W."/>
            <person name="Teichmann S."/>
            <person name="Tobari Y.N."/>
            <person name="Tomimura Y."/>
            <person name="Tsolas J.M."/>
            <person name="Valente V.L."/>
            <person name="Venter E."/>
            <person name="Venter J.C."/>
            <person name="Vicario S."/>
            <person name="Vieira F.G."/>
            <person name="Vilella A.J."/>
            <person name="Villasante A."/>
            <person name="Walenz B."/>
            <person name="Wang J."/>
            <person name="Wasserman M."/>
            <person name="Watts T."/>
            <person name="Wilson D."/>
            <person name="Wilson R.K."/>
            <person name="Wing R.A."/>
            <person name="Wolfner M.F."/>
            <person name="Wong A."/>
            <person name="Wong G.K."/>
            <person name="Wu C.I."/>
            <person name="Wu G."/>
            <person name="Yamamoto D."/>
            <person name="Yang H.P."/>
            <person name="Yang S.P."/>
            <person name="Yorke J.A."/>
            <person name="Yoshida K."/>
            <person name="Zdobnov E."/>
            <person name="Zhang P."/>
            <person name="Zhang Y."/>
            <person name="Zimin A.V."/>
            <person name="Baldwin J."/>
            <person name="Abdouelleil A."/>
            <person name="Abdulkadir J."/>
            <person name="Abebe A."/>
            <person name="Abera B."/>
            <person name="Abreu J."/>
            <person name="Acer S.C."/>
            <person name="Aftuck L."/>
            <person name="Alexander A."/>
            <person name="An P."/>
            <person name="Anderson E."/>
            <person name="Anderson S."/>
            <person name="Arachi H."/>
            <person name="Azer M."/>
            <person name="Bachantsang P."/>
            <person name="Barry A."/>
            <person name="Bayul T."/>
            <person name="Berlin A."/>
            <person name="Bessette D."/>
            <person name="Bloom T."/>
            <person name="Blye J."/>
            <person name="Boguslavskiy L."/>
            <person name="Bonnet C."/>
            <person name="Boukhgalter B."/>
            <person name="Bourzgui I."/>
            <person name="Brown A."/>
            <person name="Cahill P."/>
            <person name="Channer S."/>
            <person name="Cheshatsang Y."/>
            <person name="Chuda L."/>
            <person name="Citroen M."/>
            <person name="Collymore A."/>
            <person name="Cooke P."/>
            <person name="Costello M."/>
            <person name="D'Aco K."/>
            <person name="Daza R."/>
            <person name="De Haan G."/>
            <person name="DeGray S."/>
            <person name="DeMaso C."/>
            <person name="Dhargay N."/>
            <person name="Dooley K."/>
            <person name="Dooley E."/>
            <person name="Doricent M."/>
            <person name="Dorje P."/>
            <person name="Dorjee K."/>
            <person name="Dupes A."/>
            <person name="Elong R."/>
            <person name="Falk J."/>
            <person name="Farina A."/>
            <person name="Faro S."/>
            <person name="Ferguson D."/>
            <person name="Fisher S."/>
            <person name="Foley C.D."/>
            <person name="Franke A."/>
            <person name="Friedrich D."/>
            <person name="Gadbois L."/>
            <person name="Gearin G."/>
            <person name="Gearin C.R."/>
            <person name="Giannoukos G."/>
            <person name="Goode T."/>
            <person name="Graham J."/>
            <person name="Grandbois E."/>
            <person name="Grewal S."/>
            <person name="Gyaltsen K."/>
            <person name="Hafez N."/>
            <person name="Hagos B."/>
            <person name="Hall J."/>
            <person name="Henson C."/>
            <person name="Hollinger A."/>
            <person name="Honan T."/>
            <person name="Huard M.D."/>
            <person name="Hughes L."/>
            <person name="Hurhula B."/>
            <person name="Husby M.E."/>
            <person name="Kamat A."/>
            <person name="Kanga B."/>
            <person name="Kashin S."/>
            <person name="Khazanovich D."/>
            <person name="Kisner P."/>
            <person name="Lance K."/>
            <person name="Lara M."/>
            <person name="Lee W."/>
            <person name="Lennon N."/>
            <person name="Letendre F."/>
            <person name="LeVine R."/>
            <person name="Lipovsky A."/>
            <person name="Liu X."/>
            <person name="Liu J."/>
            <person name="Liu S."/>
            <person name="Lokyitsang T."/>
            <person name="Lokyitsang Y."/>
            <person name="Lubonja R."/>
            <person name="Lui A."/>
            <person name="MacDonald P."/>
            <person name="Magnisalis V."/>
            <person name="Maru K."/>
            <person name="Matthews C."/>
            <person name="McCusker W."/>
            <person name="McDonough S."/>
            <person name="Mehta T."/>
            <person name="Meldrim J."/>
            <person name="Meneus L."/>
            <person name="Mihai O."/>
            <person name="Mihalev A."/>
            <person name="Mihova T."/>
            <person name="Mittelman R."/>
            <person name="Mlenga V."/>
            <person name="Montmayeur A."/>
            <person name="Mulrain L."/>
            <person name="Navidi A."/>
            <person name="Naylor J."/>
            <person name="Negash T."/>
            <person name="Nguyen T."/>
            <person name="Nguyen N."/>
            <person name="Nicol R."/>
            <person name="Norbu C."/>
            <person name="Norbu N."/>
            <person name="Novod N."/>
            <person name="O'Neill B."/>
            <person name="Osman S."/>
            <person name="Markiewicz E."/>
            <person name="Oyono O.L."/>
            <person name="Patti C."/>
            <person name="Phunkhang P."/>
            <person name="Pierre F."/>
            <person name="Priest M."/>
            <person name="Raghuraman S."/>
            <person name="Rege F."/>
            <person name="Reyes R."/>
            <person name="Rise C."/>
            <person name="Rogov P."/>
            <person name="Ross K."/>
            <person name="Ryan E."/>
            <person name="Settipalli S."/>
            <person name="Shea T."/>
            <person name="Sherpa N."/>
            <person name="Shi L."/>
            <person name="Shih D."/>
            <person name="Sparrow T."/>
            <person name="Spaulding J."/>
            <person name="Stalker J."/>
            <person name="Stange-Thomann N."/>
            <person name="Stavropoulos S."/>
            <person name="Stone C."/>
            <person name="Strader C."/>
            <person name="Tesfaye S."/>
            <person name="Thomson T."/>
            <person name="Thoulutsang Y."/>
            <person name="Thoulutsang D."/>
            <person name="Topham K."/>
            <person name="Topping I."/>
            <person name="Tsamla T."/>
            <person name="Vassiliev H."/>
            <person name="Vo A."/>
            <person name="Wangchuk T."/>
            <person name="Wangdi T."/>
            <person name="Weiand M."/>
            <person name="Wilkinson J."/>
            <person name="Wilson A."/>
            <person name="Yadav S."/>
            <person name="Young G."/>
            <person name="Yu Q."/>
            <person name="Zembek L."/>
            <person name="Zhong D."/>
            <person name="Zimmer A."/>
            <person name="Zwirko Z."/>
            <person name="Jaffe D.B."/>
            <person name="Alvarez P."/>
            <person name="Brockman W."/>
            <person name="Butler J."/>
            <person name="Chin C."/>
            <person name="Gnerre S."/>
            <person name="Grabherr M."/>
            <person name="Kleber M."/>
            <person name="Mauceli E."/>
            <person name="MacCallum I."/>
        </authorList>
    </citation>
    <scope>NUCLEOTIDE SEQUENCE [LARGE SCALE GENOMIC DNA]</scope>
    <source>
        <strain evidence="2">Tucson 15081-1352.22</strain>
    </source>
</reference>
<proteinExistence type="predicted"/>
<dbReference type="EMBL" id="CH933806">
    <property type="protein sequence ID" value="KRG00546.1"/>
    <property type="molecule type" value="Genomic_DNA"/>
</dbReference>